<gene>
    <name evidence="3" type="ORF">GCM10011419_28950</name>
</gene>
<dbReference type="Pfam" id="PF01451">
    <property type="entry name" value="LMWPc"/>
    <property type="match status" value="1"/>
</dbReference>
<comment type="caution">
    <text evidence="3">The sequence shown here is derived from an EMBL/GenBank/DDBJ whole genome shotgun (WGS) entry which is preliminary data.</text>
</comment>
<accession>A0ABQ3HFM7</accession>
<dbReference type="InterPro" id="IPR023485">
    <property type="entry name" value="Ptyr_pPase"/>
</dbReference>
<dbReference type="EMBL" id="BMYP01000068">
    <property type="protein sequence ID" value="GHD82032.1"/>
    <property type="molecule type" value="Genomic_DNA"/>
</dbReference>
<dbReference type="RefSeq" id="WP_229799782.1">
    <property type="nucleotide sequence ID" value="NZ_BMYP01000068.1"/>
</dbReference>
<keyword evidence="4" id="KW-1185">Reference proteome</keyword>
<dbReference type="PANTHER" id="PTHR43428">
    <property type="entry name" value="ARSENATE REDUCTASE"/>
    <property type="match status" value="1"/>
</dbReference>
<name>A0ABQ3HFM7_9NEIS</name>
<evidence type="ECO:0000313" key="3">
    <source>
        <dbReference type="EMBL" id="GHD82032.1"/>
    </source>
</evidence>
<reference evidence="4" key="1">
    <citation type="journal article" date="2019" name="Int. J. Syst. Evol. Microbiol.">
        <title>The Global Catalogue of Microorganisms (GCM) 10K type strain sequencing project: providing services to taxonomists for standard genome sequencing and annotation.</title>
        <authorList>
            <consortium name="The Broad Institute Genomics Platform"/>
            <consortium name="The Broad Institute Genome Sequencing Center for Infectious Disease"/>
            <person name="Wu L."/>
            <person name="Ma J."/>
        </authorList>
    </citation>
    <scope>NUCLEOTIDE SEQUENCE [LARGE SCALE GENOMIC DNA]</scope>
    <source>
        <strain evidence="4">KCTC 23713</strain>
    </source>
</reference>
<organism evidence="3 4">
    <name type="scientific">Vogesella fluminis</name>
    <dbReference type="NCBI Taxonomy" id="1069161"/>
    <lineage>
        <taxon>Bacteria</taxon>
        <taxon>Pseudomonadati</taxon>
        <taxon>Pseudomonadota</taxon>
        <taxon>Betaproteobacteria</taxon>
        <taxon>Neisseriales</taxon>
        <taxon>Chromobacteriaceae</taxon>
        <taxon>Vogesella</taxon>
    </lineage>
</organism>
<dbReference type="PANTHER" id="PTHR43428:SF1">
    <property type="entry name" value="ARSENATE REDUCTASE"/>
    <property type="match status" value="1"/>
</dbReference>
<sequence>MHPRSLALLARKGIPTTGLHSKSLDAIDMAPDVVITVCDSAAGETCTAYLEGTMRAHWGVEDPAKVTGTDAESDSAFETAYSILRARINALVALPASAFEDRTELKQELDRIGLLGI</sequence>
<feature type="domain" description="Phosphotyrosine protein phosphatase I" evidence="2">
    <location>
        <begin position="1"/>
        <end position="94"/>
    </location>
</feature>
<dbReference type="Proteomes" id="UP000662678">
    <property type="component" value="Unassembled WGS sequence"/>
</dbReference>
<evidence type="ECO:0000313" key="4">
    <source>
        <dbReference type="Proteomes" id="UP000662678"/>
    </source>
</evidence>
<dbReference type="InterPro" id="IPR036196">
    <property type="entry name" value="Ptyr_pPase_sf"/>
</dbReference>
<dbReference type="Gene3D" id="3.40.50.2300">
    <property type="match status" value="1"/>
</dbReference>
<dbReference type="SMART" id="SM00226">
    <property type="entry name" value="LMWPc"/>
    <property type="match status" value="1"/>
</dbReference>
<protein>
    <recommendedName>
        <fullName evidence="2">Phosphotyrosine protein phosphatase I domain-containing protein</fullName>
    </recommendedName>
</protein>
<keyword evidence="1" id="KW-0059">Arsenical resistance</keyword>
<proteinExistence type="predicted"/>
<evidence type="ECO:0000256" key="1">
    <source>
        <dbReference type="ARBA" id="ARBA00022849"/>
    </source>
</evidence>
<evidence type="ECO:0000259" key="2">
    <source>
        <dbReference type="SMART" id="SM00226"/>
    </source>
</evidence>
<dbReference type="SUPFAM" id="SSF52788">
    <property type="entry name" value="Phosphotyrosine protein phosphatases I"/>
    <property type="match status" value="1"/>
</dbReference>